<sequence length="256" mass="27950">MPSHPIYAGSFYRSQSGGSLASAQTVVPLVQSFVGARSVVDIGCGVGTWAAEFSRSGADVFGMDGPWVPRDQLCIPAENFRDIDLQNPPLPDRRFDLAVCLEVAEHVPETAAGRLISFLCTLSDTVLFSAAIPFQGGNGHVNEQWPLYWYHHFRRNGFECFDILRDRIWTDGTVEYFYRQNLLLFCKNTGPDSVHAKLLAAGHAAGAPRNLVHPENGATLGATSLDSFSLKLVLAALPRVAAAALARRFGRHPARI</sequence>
<name>A0ABW2L198_9PROT</name>
<dbReference type="RefSeq" id="WP_377360466.1">
    <property type="nucleotide sequence ID" value="NZ_JBHTCM010000024.1"/>
</dbReference>
<dbReference type="InterPro" id="IPR029063">
    <property type="entry name" value="SAM-dependent_MTases_sf"/>
</dbReference>
<dbReference type="EC" id="2.1.1.64" evidence="1"/>
<evidence type="ECO:0000313" key="2">
    <source>
        <dbReference type="Proteomes" id="UP001596456"/>
    </source>
</evidence>
<dbReference type="CDD" id="cd02440">
    <property type="entry name" value="AdoMet_MTases"/>
    <property type="match status" value="1"/>
</dbReference>
<keyword evidence="2" id="KW-1185">Reference proteome</keyword>
<proteinExistence type="predicted"/>
<dbReference type="GO" id="GO:0061542">
    <property type="term" value="F:3-demethylubiquinol 3-O-methyltransferase activity"/>
    <property type="evidence" value="ECO:0007669"/>
    <property type="project" value="UniProtKB-EC"/>
</dbReference>
<dbReference type="Pfam" id="PF13489">
    <property type="entry name" value="Methyltransf_23"/>
    <property type="match status" value="1"/>
</dbReference>
<accession>A0ABW2L198</accession>
<keyword evidence="1" id="KW-0808">Transferase</keyword>
<dbReference type="Proteomes" id="UP001596456">
    <property type="component" value="Unassembled WGS sequence"/>
</dbReference>
<dbReference type="SUPFAM" id="SSF53335">
    <property type="entry name" value="S-adenosyl-L-methionine-dependent methyltransferases"/>
    <property type="match status" value="1"/>
</dbReference>
<dbReference type="Gene3D" id="3.40.50.150">
    <property type="entry name" value="Vaccinia Virus protein VP39"/>
    <property type="match status" value="1"/>
</dbReference>
<reference evidence="2" key="1">
    <citation type="journal article" date="2019" name="Int. J. Syst. Evol. Microbiol.">
        <title>The Global Catalogue of Microorganisms (GCM) 10K type strain sequencing project: providing services to taxonomists for standard genome sequencing and annotation.</title>
        <authorList>
            <consortium name="The Broad Institute Genomics Platform"/>
            <consortium name="The Broad Institute Genome Sequencing Center for Infectious Disease"/>
            <person name="Wu L."/>
            <person name="Ma J."/>
        </authorList>
    </citation>
    <scope>NUCLEOTIDE SEQUENCE [LARGE SCALE GENOMIC DNA]</scope>
    <source>
        <strain evidence="2">CGMCC 1.16275</strain>
    </source>
</reference>
<dbReference type="EMBL" id="JBHTCM010000024">
    <property type="protein sequence ID" value="MFC7334926.1"/>
    <property type="molecule type" value="Genomic_DNA"/>
</dbReference>
<protein>
    <submittedName>
        <fullName evidence="1">Class I SAM-dependent methyltransferase</fullName>
        <ecNumber evidence="1">2.1.1.222</ecNumber>
        <ecNumber evidence="1">2.1.1.64</ecNumber>
    </submittedName>
</protein>
<dbReference type="GO" id="GO:0032259">
    <property type="term" value="P:methylation"/>
    <property type="evidence" value="ECO:0007669"/>
    <property type="project" value="UniProtKB-KW"/>
</dbReference>
<dbReference type="GO" id="GO:0102208">
    <property type="term" value="F:2-polyprenyl-6-hydroxyphenol methylase activity"/>
    <property type="evidence" value="ECO:0007669"/>
    <property type="project" value="UniProtKB-EC"/>
</dbReference>
<evidence type="ECO:0000313" key="1">
    <source>
        <dbReference type="EMBL" id="MFC7334926.1"/>
    </source>
</evidence>
<keyword evidence="1" id="KW-0489">Methyltransferase</keyword>
<gene>
    <name evidence="1" type="ORF">ACFQPS_17305</name>
</gene>
<organism evidence="1 2">
    <name type="scientific">Rhodocista pekingensis</name>
    <dbReference type="NCBI Taxonomy" id="201185"/>
    <lineage>
        <taxon>Bacteria</taxon>
        <taxon>Pseudomonadati</taxon>
        <taxon>Pseudomonadota</taxon>
        <taxon>Alphaproteobacteria</taxon>
        <taxon>Rhodospirillales</taxon>
        <taxon>Azospirillaceae</taxon>
        <taxon>Rhodocista</taxon>
    </lineage>
</organism>
<dbReference type="EC" id="2.1.1.222" evidence="1"/>
<comment type="caution">
    <text evidence="1">The sequence shown here is derived from an EMBL/GenBank/DDBJ whole genome shotgun (WGS) entry which is preliminary data.</text>
</comment>